<comment type="similarity">
    <text evidence="3">Belongs to the anthranilate synthase component I family.</text>
</comment>
<keyword evidence="10" id="KW-0460">Magnesium</keyword>
<keyword evidence="9" id="KW-0822">Tryptophan biosynthesis</keyword>
<evidence type="ECO:0000256" key="3">
    <source>
        <dbReference type="ARBA" id="ARBA00009562"/>
    </source>
</evidence>
<evidence type="ECO:0000256" key="6">
    <source>
        <dbReference type="ARBA" id="ARBA00020653"/>
    </source>
</evidence>
<dbReference type="InterPro" id="IPR005256">
    <property type="entry name" value="Anth_synth_I_PabB"/>
</dbReference>
<evidence type="ECO:0000259" key="15">
    <source>
        <dbReference type="Pfam" id="PF00425"/>
    </source>
</evidence>
<evidence type="ECO:0000256" key="9">
    <source>
        <dbReference type="ARBA" id="ARBA00022822"/>
    </source>
</evidence>
<dbReference type="EC" id="4.1.3.27" evidence="5"/>
<evidence type="ECO:0000256" key="10">
    <source>
        <dbReference type="ARBA" id="ARBA00022842"/>
    </source>
</evidence>
<dbReference type="GO" id="GO:0004049">
    <property type="term" value="F:anthranilate synthase activity"/>
    <property type="evidence" value="ECO:0007669"/>
    <property type="project" value="UniProtKB-EC"/>
</dbReference>
<accession>B3V6I6</accession>
<dbReference type="GO" id="GO:0000162">
    <property type="term" value="P:L-tryptophan biosynthetic process"/>
    <property type="evidence" value="ECO:0007669"/>
    <property type="project" value="UniProtKB-UniPathway"/>
</dbReference>
<dbReference type="NCBIfam" id="TIGR00564">
    <property type="entry name" value="trpE_most"/>
    <property type="match status" value="1"/>
</dbReference>
<comment type="function">
    <text evidence="13">Part of a heterotetrameric complex that catalyzes the two-step biosynthesis of anthranilate, an intermediate in the biosynthesis of L-tryptophan. In the first step, the glutamine-binding beta subunit (TrpG) of anthranilate synthase (AS) provides the glutamine amidotransferase activity which generates ammonia as a substrate that, along with chorismate, is used in the second step, catalyzed by the large alpha subunit of AS (TrpE) to produce anthranilate. In the absence of TrpG, TrpE can synthesize anthranilate directly from chorismate and high concentrations of ammonia.</text>
</comment>
<evidence type="ECO:0000256" key="2">
    <source>
        <dbReference type="ARBA" id="ARBA00004873"/>
    </source>
</evidence>
<dbReference type="Pfam" id="PF00425">
    <property type="entry name" value="Chorismate_bind"/>
    <property type="match status" value="1"/>
</dbReference>
<evidence type="ECO:0000256" key="12">
    <source>
        <dbReference type="ARBA" id="ARBA00023239"/>
    </source>
</evidence>
<dbReference type="PANTHER" id="PTHR11236:SF48">
    <property type="entry name" value="ISOCHORISMATE SYNTHASE MENF"/>
    <property type="match status" value="1"/>
</dbReference>
<protein>
    <recommendedName>
        <fullName evidence="6">Anthranilate synthase component 1</fullName>
        <ecNumber evidence="5">4.1.3.27</ecNumber>
    </recommendedName>
</protein>
<dbReference type="SUPFAM" id="SSF56322">
    <property type="entry name" value="ADC synthase"/>
    <property type="match status" value="1"/>
</dbReference>
<dbReference type="InterPro" id="IPR015890">
    <property type="entry name" value="Chorismate_C"/>
</dbReference>
<dbReference type="InterPro" id="IPR019999">
    <property type="entry name" value="Anth_synth_I-like"/>
</dbReference>
<dbReference type="PRINTS" id="PR00095">
    <property type="entry name" value="ANTSNTHASEI"/>
</dbReference>
<evidence type="ECO:0000256" key="5">
    <source>
        <dbReference type="ARBA" id="ARBA00012266"/>
    </source>
</evidence>
<keyword evidence="7" id="KW-0028">Amino-acid biosynthesis</keyword>
<dbReference type="AlphaFoldDB" id="B3V6I6"/>
<keyword evidence="12 17" id="KW-0456">Lyase</keyword>
<dbReference type="Pfam" id="PF04715">
    <property type="entry name" value="Anth_synt_I_N"/>
    <property type="match status" value="1"/>
</dbReference>
<feature type="domain" description="Anthranilate synthase component I N-terminal" evidence="16">
    <location>
        <begin position="50"/>
        <end position="194"/>
    </location>
</feature>
<keyword evidence="8" id="KW-0479">Metal-binding</keyword>
<dbReference type="PANTHER" id="PTHR11236">
    <property type="entry name" value="AMINOBENZOATE/ANTHRANILATE SYNTHASE"/>
    <property type="match status" value="1"/>
</dbReference>
<evidence type="ECO:0000313" key="17">
    <source>
        <dbReference type="EMBL" id="ACF09910.1"/>
    </source>
</evidence>
<evidence type="ECO:0000256" key="7">
    <source>
        <dbReference type="ARBA" id="ARBA00022605"/>
    </source>
</evidence>
<comment type="cofactor">
    <cofactor evidence="1">
        <name>Mg(2+)</name>
        <dbReference type="ChEBI" id="CHEBI:18420"/>
    </cofactor>
</comment>
<evidence type="ECO:0000256" key="13">
    <source>
        <dbReference type="ARBA" id="ARBA00025634"/>
    </source>
</evidence>
<feature type="domain" description="Chorismate-utilising enzyme C-terminal" evidence="15">
    <location>
        <begin position="252"/>
        <end position="504"/>
    </location>
</feature>
<proteinExistence type="inferred from homology"/>
<dbReference type="Gene3D" id="3.60.120.10">
    <property type="entry name" value="Anthranilate synthase"/>
    <property type="match status" value="1"/>
</dbReference>
<keyword evidence="11" id="KW-0057">Aromatic amino acid biosynthesis</keyword>
<evidence type="ECO:0000256" key="8">
    <source>
        <dbReference type="ARBA" id="ARBA00022723"/>
    </source>
</evidence>
<comment type="subunit">
    <text evidence="4">Heterotetramer consisting of two non-identical subunits: a beta subunit (TrpG) and a large alpha subunit (TrpE).</text>
</comment>
<comment type="catalytic activity">
    <reaction evidence="14">
        <text>chorismate + L-glutamine = anthranilate + pyruvate + L-glutamate + H(+)</text>
        <dbReference type="Rhea" id="RHEA:21732"/>
        <dbReference type="ChEBI" id="CHEBI:15361"/>
        <dbReference type="ChEBI" id="CHEBI:15378"/>
        <dbReference type="ChEBI" id="CHEBI:16567"/>
        <dbReference type="ChEBI" id="CHEBI:29748"/>
        <dbReference type="ChEBI" id="CHEBI:29985"/>
        <dbReference type="ChEBI" id="CHEBI:58359"/>
        <dbReference type="EC" id="4.1.3.27"/>
    </reaction>
</comment>
<evidence type="ECO:0000256" key="14">
    <source>
        <dbReference type="ARBA" id="ARBA00047683"/>
    </source>
</evidence>
<dbReference type="InterPro" id="IPR005801">
    <property type="entry name" value="ADC_synthase"/>
</dbReference>
<sequence>MRSTNAHSTTYFHSFKSIGKSVTTQPDYATFAETYDAGAAQVVWTSVIADLETPVSAMLKLADGRANSFLLESVSGGSIRGRYSFIGLKPDLIWRCRGNEVEINRNARANADLFETDSEDPLGSLRALIAESAINLPEGLPPMAAGLFGYMSYDMVRLMETLPNENPDVMGLPDGIFLRPTIIAVFDTIEDVMTIVTPVRRRTGVNASSAFAQAEERLHDVLTDLDQPHPRASDVALSDHVMPEPVSNMSRPAFHEMVERGKAYIEAGDVFQVVLSQRFEVPFTLPPFSLYRSLRRLNPSPFLFYLDFGDFSVVGSSPEILVRLRDDTVTIRPVAGTRPRGKDAAEDKALAEDLLSDPKECAEHLMLLDLGRNDVGRVSKVGTVRVTEQFTIENYSHVMHIASHVDGEIAPEHDALSALVAGFPAGTVSGAPKVRAMEIIDELEPERRGIYSGCIGYFGAAGDMDTCIALRTSIVKNGKVYVQAGGGIVADSDPEMECQESENKSRALIRAAQEAVRLAAAQGRNT</sequence>
<reference evidence="17" key="2">
    <citation type="submission" date="2008-08" db="EMBL/GenBank/DDBJ databases">
        <authorList>
            <person name="Martin-Cuadrado A.-B."/>
            <person name="Rodriguez-Valera F."/>
            <person name="Moreira D."/>
            <person name="Alba J.-C."/>
            <person name="Ivars-Martinez E."/>
            <person name="Henn M.R."/>
            <person name="Talla E."/>
            <person name="Lopez-Garcia P."/>
        </authorList>
    </citation>
    <scope>NUCLEOTIDE SEQUENCE</scope>
</reference>
<dbReference type="GO" id="GO:0046872">
    <property type="term" value="F:metal ion binding"/>
    <property type="evidence" value="ECO:0007669"/>
    <property type="project" value="UniProtKB-KW"/>
</dbReference>
<dbReference type="UniPathway" id="UPA00035">
    <property type="reaction ID" value="UER00040"/>
</dbReference>
<evidence type="ECO:0000256" key="11">
    <source>
        <dbReference type="ARBA" id="ARBA00023141"/>
    </source>
</evidence>
<evidence type="ECO:0000256" key="1">
    <source>
        <dbReference type="ARBA" id="ARBA00001946"/>
    </source>
</evidence>
<evidence type="ECO:0000256" key="4">
    <source>
        <dbReference type="ARBA" id="ARBA00011575"/>
    </source>
</evidence>
<dbReference type="InterPro" id="IPR006805">
    <property type="entry name" value="Anth_synth_I_N"/>
</dbReference>
<reference evidence="17" key="1">
    <citation type="journal article" date="2008" name="ISME J.">
        <title>Hindsight in the relative abundance, metabolic potential and genome dynamics of uncultivated marine archaea from comparative metagenomic analyses of bathypelagic plankton of different oceanic regions.</title>
        <authorList>
            <person name="Martin-Cuadrado A.B."/>
            <person name="Rodriguez-Valera F."/>
            <person name="Moreira D."/>
            <person name="Alba J.C."/>
            <person name="Ivars-Martinez E."/>
            <person name="Henn M.R."/>
            <person name="Talla E."/>
            <person name="Lopez-Garcia P."/>
        </authorList>
    </citation>
    <scope>NUCLEOTIDE SEQUENCE</scope>
</reference>
<organism evidence="17">
    <name type="scientific">uncultured marine group III euryarchaeote KM3-28-E8</name>
    <dbReference type="NCBI Taxonomy" id="526676"/>
    <lineage>
        <taxon>Archaea</taxon>
        <taxon>Methanobacteriati</taxon>
        <taxon>Thermoplasmatota</taxon>
        <taxon>Thermoplasmata</taxon>
        <taxon>Candidatus Thermoprofundales</taxon>
        <taxon>environmental samples</taxon>
    </lineage>
</organism>
<comment type="pathway">
    <text evidence="2">Amino-acid biosynthesis; L-tryptophan biosynthesis; L-tryptophan from chorismate: step 1/5.</text>
</comment>
<dbReference type="EMBL" id="EU686636">
    <property type="protein sequence ID" value="ACF09910.1"/>
    <property type="molecule type" value="Genomic_DNA"/>
</dbReference>
<evidence type="ECO:0000259" key="16">
    <source>
        <dbReference type="Pfam" id="PF04715"/>
    </source>
</evidence>
<name>B3V6I6_9ARCH</name>